<gene>
    <name evidence="1" type="ORF">HNP46_006734</name>
</gene>
<evidence type="ECO:0000313" key="1">
    <source>
        <dbReference type="EMBL" id="MBB4867815.1"/>
    </source>
</evidence>
<comment type="caution">
    <text evidence="1">The sequence shown here is derived from an EMBL/GenBank/DDBJ whole genome shotgun (WGS) entry which is preliminary data.</text>
</comment>
<organism evidence="1 2">
    <name type="scientific">Pseudomonas nitroreducens</name>
    <dbReference type="NCBI Taxonomy" id="46680"/>
    <lineage>
        <taxon>Bacteria</taxon>
        <taxon>Pseudomonadati</taxon>
        <taxon>Pseudomonadota</taxon>
        <taxon>Gammaproteobacteria</taxon>
        <taxon>Pseudomonadales</taxon>
        <taxon>Pseudomonadaceae</taxon>
        <taxon>Pseudomonas</taxon>
    </lineage>
</organism>
<dbReference type="EMBL" id="JACHLI010000049">
    <property type="protein sequence ID" value="MBB4867815.1"/>
    <property type="molecule type" value="Genomic_DNA"/>
</dbReference>
<dbReference type="AlphaFoldDB" id="A0A7W7P5K9"/>
<accession>A0A7W7P5K9</accession>
<dbReference type="RefSeq" id="WP_184597733.1">
    <property type="nucleotide sequence ID" value="NZ_JACHLI010000049.1"/>
</dbReference>
<sequence length="111" mass="12282">MQSLTPSPYQLGLEFVMKRPGTKASFAMAKLLISLKDQRPTFTIRETMDDLDEAAQELAMSLMMHFRKCSVTLDLLHAADQVAKMYPTIIAMGQANSASANSPEIDWLTGT</sequence>
<name>A0A7W7P5K9_PSENT</name>
<evidence type="ECO:0000313" key="2">
    <source>
        <dbReference type="Proteomes" id="UP000566995"/>
    </source>
</evidence>
<dbReference type="Proteomes" id="UP000566995">
    <property type="component" value="Unassembled WGS sequence"/>
</dbReference>
<protein>
    <submittedName>
        <fullName evidence="1">Uncharacterized protein</fullName>
    </submittedName>
</protein>
<proteinExistence type="predicted"/>
<reference evidence="1 2" key="1">
    <citation type="submission" date="2020-08" db="EMBL/GenBank/DDBJ databases">
        <title>Functional genomics of gut bacteria from endangered species of beetles.</title>
        <authorList>
            <person name="Carlos-Shanley C."/>
        </authorList>
    </citation>
    <scope>NUCLEOTIDE SEQUENCE [LARGE SCALE GENOMIC DNA]</scope>
    <source>
        <strain evidence="1 2">S00179</strain>
    </source>
</reference>